<dbReference type="Proteomes" id="UP000034589">
    <property type="component" value="Unassembled WGS sequence"/>
</dbReference>
<protein>
    <recommendedName>
        <fullName evidence="1">Pyrroline-5-carboxylate reductase catalytic N-terminal domain-containing protein</fullName>
    </recommendedName>
</protein>
<name>A0A0G1VPE4_9BACT</name>
<reference evidence="2 3" key="1">
    <citation type="journal article" date="2015" name="Nature">
        <title>rRNA introns, odd ribosomes, and small enigmatic genomes across a large radiation of phyla.</title>
        <authorList>
            <person name="Brown C.T."/>
            <person name="Hug L.A."/>
            <person name="Thomas B.C."/>
            <person name="Sharon I."/>
            <person name="Castelle C.J."/>
            <person name="Singh A."/>
            <person name="Wilkins M.J."/>
            <person name="Williams K.H."/>
            <person name="Banfield J.F."/>
        </authorList>
    </citation>
    <scope>NUCLEOTIDE SEQUENCE [LARGE SCALE GENOMIC DNA]</scope>
</reference>
<dbReference type="EMBL" id="LCPV01000001">
    <property type="protein sequence ID" value="KKW08140.1"/>
    <property type="molecule type" value="Genomic_DNA"/>
</dbReference>
<accession>A0A0G1VPE4</accession>
<evidence type="ECO:0000313" key="3">
    <source>
        <dbReference type="Proteomes" id="UP000034589"/>
    </source>
</evidence>
<evidence type="ECO:0000313" key="2">
    <source>
        <dbReference type="EMBL" id="KKW08140.1"/>
    </source>
</evidence>
<dbReference type="InterPro" id="IPR028939">
    <property type="entry name" value="P5C_Rdtase_cat_N"/>
</dbReference>
<dbReference type="AlphaFoldDB" id="A0A0G1VPE4"/>
<feature type="domain" description="Pyrroline-5-carboxylate reductase catalytic N-terminal" evidence="1">
    <location>
        <begin position="137"/>
        <end position="213"/>
    </location>
</feature>
<proteinExistence type="predicted"/>
<gene>
    <name evidence="2" type="ORF">UY39_C0001G0020</name>
</gene>
<dbReference type="Pfam" id="PF03807">
    <property type="entry name" value="F420_oxidored"/>
    <property type="match status" value="1"/>
</dbReference>
<dbReference type="SUPFAM" id="SSF51735">
    <property type="entry name" value="NAD(P)-binding Rossmann-fold domains"/>
    <property type="match status" value="1"/>
</dbReference>
<organism evidence="2 3">
    <name type="scientific">Candidatus Kaiserbacteria bacterium GW2011_GWC2_49_12</name>
    <dbReference type="NCBI Taxonomy" id="1618675"/>
    <lineage>
        <taxon>Bacteria</taxon>
        <taxon>Candidatus Kaiseribacteriota</taxon>
    </lineage>
</organism>
<dbReference type="InterPro" id="IPR036291">
    <property type="entry name" value="NAD(P)-bd_dom_sf"/>
</dbReference>
<sequence length="346" mass="38188">MRKEVESILKSIKSRAKSRATGFVIGNTSGVFGHGRFYPMPLRETHTLMYGGVIVRDVETAVKIARMVDGKVDYIVLDSEKKIEKIYYGKNDVGNMERHVRQEISRSKILTYKGNDMAVEAVDFLLGQVVGDIGARQVAIIGFGNIGSKIALKLVERGVYVRAYRRDQKKLKAIVTGLNLIKSEHTISPITQAKSIEAACKDASVVIAAADSRGIIKEKHLKGLDRSLAPILIDVGKGCFADSITKKGNYSIYRIDVSMVQKHMFAALFETNRHYNGKSLGRRTIKNLGLNLVSLGLLGKYGEIVVDDIYKPTIIIGVADGKGALMKRTGKYAKALKKLKSLYTIH</sequence>
<comment type="caution">
    <text evidence="2">The sequence shown here is derived from an EMBL/GenBank/DDBJ whole genome shotgun (WGS) entry which is preliminary data.</text>
</comment>
<dbReference type="Gene3D" id="3.40.50.720">
    <property type="entry name" value="NAD(P)-binding Rossmann-like Domain"/>
    <property type="match status" value="1"/>
</dbReference>
<evidence type="ECO:0000259" key="1">
    <source>
        <dbReference type="Pfam" id="PF03807"/>
    </source>
</evidence>